<feature type="chain" id="PRO_5039251572" evidence="2">
    <location>
        <begin position="29"/>
        <end position="331"/>
    </location>
</feature>
<dbReference type="EMBL" id="FNSA01000003">
    <property type="protein sequence ID" value="SEC62598.1"/>
    <property type="molecule type" value="Genomic_DNA"/>
</dbReference>
<feature type="compositionally biased region" description="Low complexity" evidence="1">
    <location>
        <begin position="310"/>
        <end position="323"/>
    </location>
</feature>
<protein>
    <submittedName>
        <fullName evidence="4">YHYH protein</fullName>
    </submittedName>
</protein>
<evidence type="ECO:0000256" key="1">
    <source>
        <dbReference type="SAM" id="MobiDB-lite"/>
    </source>
</evidence>
<sequence>MKSHGDGRRGLVALLAATVVAACTTTSAAAPALYADGVLPVGDGKYVTDGPRAGYVYMCGDFASSLGRAGIGGAKSRGPWFTPDGKGYRPADKPHVRGEVSVPGQFDVRIAGGTREISTNGLPQVHPVGNFPVALDDPVRAIDPNPNTIAERKVLYALPVSPAAASRPGCIREQVGVMLRSAALLSPVDAEGRDAVAWEVQDRCDGHPEPSGQYHFHGPSQCLPGTETARVIGYALDGFPITGSRDVRGREVFSRDLDQCHGGAAEYIDTDGRVVRGYRYALTRDWPYSVSCFTGGSESPLAPGRQSNPTGPAAGTADGTGFTLPAADHPH</sequence>
<keyword evidence="5" id="KW-1185">Reference proteome</keyword>
<dbReference type="OrthoDB" id="9796530at2"/>
<proteinExistence type="predicted"/>
<feature type="signal peptide" evidence="2">
    <location>
        <begin position="1"/>
        <end position="28"/>
    </location>
</feature>
<dbReference type="Proteomes" id="UP000182241">
    <property type="component" value="Unassembled WGS sequence"/>
</dbReference>
<dbReference type="PROSITE" id="PS51257">
    <property type="entry name" value="PROKAR_LIPOPROTEIN"/>
    <property type="match status" value="1"/>
</dbReference>
<dbReference type="Pfam" id="PF14240">
    <property type="entry name" value="YHYH"/>
    <property type="match status" value="1"/>
</dbReference>
<dbReference type="RefSeq" id="WP_082791418.1">
    <property type="nucleotide sequence ID" value="NZ_FNSA01000003.1"/>
</dbReference>
<organism evidence="4 5">
    <name type="scientific">Tsukamurella tyrosinosolvens</name>
    <dbReference type="NCBI Taxonomy" id="57704"/>
    <lineage>
        <taxon>Bacteria</taxon>
        <taxon>Bacillati</taxon>
        <taxon>Actinomycetota</taxon>
        <taxon>Actinomycetes</taxon>
        <taxon>Mycobacteriales</taxon>
        <taxon>Tsukamurellaceae</taxon>
        <taxon>Tsukamurella</taxon>
    </lineage>
</organism>
<evidence type="ECO:0000313" key="4">
    <source>
        <dbReference type="EMBL" id="SEC62598.1"/>
    </source>
</evidence>
<dbReference type="PROSITE" id="PS51318">
    <property type="entry name" value="TAT"/>
    <property type="match status" value="1"/>
</dbReference>
<keyword evidence="2" id="KW-0732">Signal</keyword>
<evidence type="ECO:0000256" key="2">
    <source>
        <dbReference type="SAM" id="SignalP"/>
    </source>
</evidence>
<gene>
    <name evidence="4" type="ORF">SAMN04489793_2768</name>
</gene>
<dbReference type="STRING" id="57704.SAMN04489793_2768"/>
<feature type="domain" description="YHYH" evidence="3">
    <location>
        <begin position="157"/>
        <end position="245"/>
    </location>
</feature>
<dbReference type="AlphaFoldDB" id="A0A1H4U2D4"/>
<evidence type="ECO:0000313" key="5">
    <source>
        <dbReference type="Proteomes" id="UP000182241"/>
    </source>
</evidence>
<dbReference type="InterPro" id="IPR006311">
    <property type="entry name" value="TAT_signal"/>
</dbReference>
<reference evidence="5" key="1">
    <citation type="submission" date="2016-10" db="EMBL/GenBank/DDBJ databases">
        <authorList>
            <person name="Varghese N."/>
            <person name="Submissions S."/>
        </authorList>
    </citation>
    <scope>NUCLEOTIDE SEQUENCE [LARGE SCALE GENOMIC DNA]</scope>
    <source>
        <strain evidence="5">DSM 44234</strain>
    </source>
</reference>
<feature type="region of interest" description="Disordered" evidence="1">
    <location>
        <begin position="297"/>
        <end position="331"/>
    </location>
</feature>
<name>A0A1H4U2D4_TSUTY</name>
<dbReference type="InterPro" id="IPR025924">
    <property type="entry name" value="YHYH_dom"/>
</dbReference>
<accession>A0A1H4U2D4</accession>
<evidence type="ECO:0000259" key="3">
    <source>
        <dbReference type="Pfam" id="PF14240"/>
    </source>
</evidence>